<evidence type="ECO:0000259" key="4">
    <source>
        <dbReference type="Pfam" id="PF13439"/>
    </source>
</evidence>
<dbReference type="RefSeq" id="WP_112127518.1">
    <property type="nucleotide sequence ID" value="NZ_QMBQ01000003.1"/>
</dbReference>
<evidence type="ECO:0000256" key="1">
    <source>
        <dbReference type="ARBA" id="ARBA00022676"/>
    </source>
</evidence>
<organism evidence="5 6">
    <name type="scientific">Mesorhizobium atlanticum</name>
    <dbReference type="NCBI Taxonomy" id="2233532"/>
    <lineage>
        <taxon>Bacteria</taxon>
        <taxon>Pseudomonadati</taxon>
        <taxon>Pseudomonadota</taxon>
        <taxon>Alphaproteobacteria</taxon>
        <taxon>Hyphomicrobiales</taxon>
        <taxon>Phyllobacteriaceae</taxon>
        <taxon>Mesorhizobium</taxon>
    </lineage>
</organism>
<keyword evidence="6" id="KW-1185">Reference proteome</keyword>
<accession>A0A330GTQ5</accession>
<dbReference type="SUPFAM" id="SSF53756">
    <property type="entry name" value="UDP-Glycosyltransferase/glycogen phosphorylase"/>
    <property type="match status" value="1"/>
</dbReference>
<reference evidence="6" key="1">
    <citation type="submission" date="2018-06" db="EMBL/GenBank/DDBJ databases">
        <authorList>
            <person name="Helene L.C."/>
            <person name="Dall'Agnol R."/>
            <person name="Delamuta J.R."/>
            <person name="Hungria M."/>
        </authorList>
    </citation>
    <scope>NUCLEOTIDE SEQUENCE [LARGE SCALE GENOMIC DNA]</scope>
    <source>
        <strain evidence="6">CNPSo 3140</strain>
    </source>
</reference>
<keyword evidence="1" id="KW-0328">Glycosyltransferase</keyword>
<dbReference type="Proteomes" id="UP000251956">
    <property type="component" value="Unassembled WGS sequence"/>
</dbReference>
<gene>
    <name evidence="5" type="ORF">DPM35_12265</name>
</gene>
<evidence type="ECO:0008006" key="7">
    <source>
        <dbReference type="Google" id="ProtNLM"/>
    </source>
</evidence>
<dbReference type="PANTHER" id="PTHR12526">
    <property type="entry name" value="GLYCOSYLTRANSFERASE"/>
    <property type="match status" value="1"/>
</dbReference>
<comment type="caution">
    <text evidence="5">The sequence shown here is derived from an EMBL/GenBank/DDBJ whole genome shotgun (WGS) entry which is preliminary data.</text>
</comment>
<dbReference type="OrthoDB" id="5490290at2"/>
<evidence type="ECO:0000256" key="2">
    <source>
        <dbReference type="ARBA" id="ARBA00022679"/>
    </source>
</evidence>
<dbReference type="PANTHER" id="PTHR12526:SF510">
    <property type="entry name" value="D-INOSITOL 3-PHOSPHATE GLYCOSYLTRANSFERASE"/>
    <property type="match status" value="1"/>
</dbReference>
<evidence type="ECO:0000313" key="6">
    <source>
        <dbReference type="Proteomes" id="UP000251956"/>
    </source>
</evidence>
<protein>
    <recommendedName>
        <fullName evidence="7">Glycosyltransferase family 1 protein</fullName>
    </recommendedName>
</protein>
<dbReference type="CDD" id="cd03801">
    <property type="entry name" value="GT4_PimA-like"/>
    <property type="match status" value="1"/>
</dbReference>
<keyword evidence="2" id="KW-0808">Transferase</keyword>
<dbReference type="InterPro" id="IPR001296">
    <property type="entry name" value="Glyco_trans_1"/>
</dbReference>
<dbReference type="EMBL" id="QMBQ01000003">
    <property type="protein sequence ID" value="RAZ77251.1"/>
    <property type="molecule type" value="Genomic_DNA"/>
</dbReference>
<sequence>MSVSRLDKRPRPDRVQPILFVRRQYSPFGGGEIMLDTIAKEFRARDMAVAIMSGGWPAGEGIEFIRCAGRSFPRAWRARSFATAACRMISQLDPAPALVQSNDKLPCCDIFRAGEGVHAAYLAERRRLSKLDGAGLRLSLFHKEMLRLERLTFRSSRLRAVIAISKMVADDIRRHYDDFPGDRIHHIPNGVSLATYNLELREQHRARVRAQLNVPADRSVILFVGSGFTRKGLGPLIEGAASLDPLPELWVVGHDSRMETFRRLAQKRGLGDRVKFVGPQKDVRPWYGAADIAALPSVYEPFGTVVLEAMACGLPTVVSTMCGGRELVERFDPALVCNIAERDELGASLLRALRHSRSPEAAPLVRQAARQYDLDTMIDRTLSLYERVMAEKRGEEAAAAPRV</sequence>
<dbReference type="Pfam" id="PF13439">
    <property type="entry name" value="Glyco_transf_4"/>
    <property type="match status" value="1"/>
</dbReference>
<evidence type="ECO:0000259" key="3">
    <source>
        <dbReference type="Pfam" id="PF00534"/>
    </source>
</evidence>
<dbReference type="AlphaFoldDB" id="A0A330GTQ5"/>
<feature type="domain" description="Glycosyl transferase family 1" evidence="3">
    <location>
        <begin position="207"/>
        <end position="358"/>
    </location>
</feature>
<proteinExistence type="predicted"/>
<dbReference type="Pfam" id="PF00534">
    <property type="entry name" value="Glycos_transf_1"/>
    <property type="match status" value="1"/>
</dbReference>
<evidence type="ECO:0000313" key="5">
    <source>
        <dbReference type="EMBL" id="RAZ77251.1"/>
    </source>
</evidence>
<feature type="domain" description="Glycosyltransferase subfamily 4-like N-terminal" evidence="4">
    <location>
        <begin position="28"/>
        <end position="193"/>
    </location>
</feature>
<dbReference type="GO" id="GO:0016757">
    <property type="term" value="F:glycosyltransferase activity"/>
    <property type="evidence" value="ECO:0007669"/>
    <property type="project" value="UniProtKB-KW"/>
</dbReference>
<reference evidence="5 6" key="2">
    <citation type="submission" date="2018-07" db="EMBL/GenBank/DDBJ databases">
        <title>Diversity of Mesorhizobium strains in Brazil.</title>
        <authorList>
            <person name="Helene L.C.F."/>
            <person name="Dall'Agnol R."/>
            <person name="Delamuta J.R.M."/>
            <person name="Hungria M."/>
        </authorList>
    </citation>
    <scope>NUCLEOTIDE SEQUENCE [LARGE SCALE GENOMIC DNA]</scope>
    <source>
        <strain evidence="5 6">CNPSo 3140</strain>
    </source>
</reference>
<dbReference type="Gene3D" id="3.40.50.2000">
    <property type="entry name" value="Glycogen Phosphorylase B"/>
    <property type="match status" value="2"/>
</dbReference>
<name>A0A330GTQ5_9HYPH</name>
<dbReference type="InterPro" id="IPR028098">
    <property type="entry name" value="Glyco_trans_4-like_N"/>
</dbReference>